<proteinExistence type="predicted"/>
<name>A0A9Q1GUL4_9CARY</name>
<feature type="region of interest" description="Disordered" evidence="1">
    <location>
        <begin position="194"/>
        <end position="224"/>
    </location>
</feature>
<evidence type="ECO:0000313" key="3">
    <source>
        <dbReference type="Proteomes" id="UP001153076"/>
    </source>
</evidence>
<evidence type="ECO:0000313" key="2">
    <source>
        <dbReference type="EMBL" id="KAJ8428107.1"/>
    </source>
</evidence>
<dbReference type="EMBL" id="JAKOGI010001050">
    <property type="protein sequence ID" value="KAJ8428107.1"/>
    <property type="molecule type" value="Genomic_DNA"/>
</dbReference>
<keyword evidence="3" id="KW-1185">Reference proteome</keyword>
<sequence length="354" mass="40067">MLLNEAERLRVLGGRALRSLEVALVELRWSSFESWRRIFAARFRPGAGLGECSGAARQEEGLEVEPADEGSTTESMAFPPIYNTREMADYVRESFVWRWRSASRPPRPLLEDFLALCPSFSLSEAEGAAAEFEFLEIVQAIFYAMLLNEVVELGVAHEFSTEGLKSALVGVRWSAFKVWMDCVDHALRTAQLQRPTDEVEVRGPLDGQEEGSEPNSPPAPSSDEEWPQFCFEFSFDPLDPGLQPLTTDYHDRCRRFDLEVARRYVHDSNLLEMVLAILYAMVIHDATELGLSHKLTMDIVMWAMQKLDWGAVAHPRDSPANLVLVGSPSRERTFSFPSFRDTVQAAEYVQDNLR</sequence>
<organism evidence="2 3">
    <name type="scientific">Carnegiea gigantea</name>
    <dbReference type="NCBI Taxonomy" id="171969"/>
    <lineage>
        <taxon>Eukaryota</taxon>
        <taxon>Viridiplantae</taxon>
        <taxon>Streptophyta</taxon>
        <taxon>Embryophyta</taxon>
        <taxon>Tracheophyta</taxon>
        <taxon>Spermatophyta</taxon>
        <taxon>Magnoliopsida</taxon>
        <taxon>eudicotyledons</taxon>
        <taxon>Gunneridae</taxon>
        <taxon>Pentapetalae</taxon>
        <taxon>Caryophyllales</taxon>
        <taxon>Cactineae</taxon>
        <taxon>Cactaceae</taxon>
        <taxon>Cactoideae</taxon>
        <taxon>Echinocereeae</taxon>
        <taxon>Carnegiea</taxon>
    </lineage>
</organism>
<gene>
    <name evidence="2" type="ORF">Cgig2_025449</name>
</gene>
<dbReference type="AlphaFoldDB" id="A0A9Q1GUL4"/>
<protein>
    <submittedName>
        <fullName evidence="2">Uncharacterized protein</fullName>
    </submittedName>
</protein>
<dbReference type="Proteomes" id="UP001153076">
    <property type="component" value="Unassembled WGS sequence"/>
</dbReference>
<reference evidence="2" key="1">
    <citation type="submission" date="2022-04" db="EMBL/GenBank/DDBJ databases">
        <title>Carnegiea gigantea Genome sequencing and assembly v2.</title>
        <authorList>
            <person name="Copetti D."/>
            <person name="Sanderson M.J."/>
            <person name="Burquez A."/>
            <person name="Wojciechowski M.F."/>
        </authorList>
    </citation>
    <scope>NUCLEOTIDE SEQUENCE</scope>
    <source>
        <strain evidence="2">SGP5-SGP5p</strain>
        <tissue evidence="2">Aerial part</tissue>
    </source>
</reference>
<evidence type="ECO:0000256" key="1">
    <source>
        <dbReference type="SAM" id="MobiDB-lite"/>
    </source>
</evidence>
<comment type="caution">
    <text evidence="2">The sequence shown here is derived from an EMBL/GenBank/DDBJ whole genome shotgun (WGS) entry which is preliminary data.</text>
</comment>
<accession>A0A9Q1GUL4</accession>